<dbReference type="EMBL" id="CP002547">
    <property type="protein sequence ID" value="ADY57522.1"/>
    <property type="molecule type" value="Genomic_DNA"/>
</dbReference>
<dbReference type="InterPro" id="IPR051910">
    <property type="entry name" value="ComF/GntX_DNA_util-trans"/>
</dbReference>
<evidence type="ECO:0000313" key="2">
    <source>
        <dbReference type="EMBL" id="ADY57522.1"/>
    </source>
</evidence>
<dbReference type="STRING" id="645991.Sgly_3259"/>
<accession>F0T294</accession>
<dbReference type="Proteomes" id="UP000007488">
    <property type="component" value="Chromosome"/>
</dbReference>
<dbReference type="KEGG" id="sgy:Sgly_3259"/>
<dbReference type="HOGENOM" id="CLU_054549_0_0_9"/>
<evidence type="ECO:0000313" key="3">
    <source>
        <dbReference type="Proteomes" id="UP000007488"/>
    </source>
</evidence>
<dbReference type="InterPro" id="IPR029057">
    <property type="entry name" value="PRTase-like"/>
</dbReference>
<dbReference type="GO" id="GO:0016757">
    <property type="term" value="F:glycosyltransferase activity"/>
    <property type="evidence" value="ECO:0007669"/>
    <property type="project" value="UniProtKB-KW"/>
</dbReference>
<keyword evidence="2" id="KW-0328">Glycosyltransferase</keyword>
<dbReference type="InterPro" id="IPR000836">
    <property type="entry name" value="PRTase_dom"/>
</dbReference>
<dbReference type="PANTHER" id="PTHR47505:SF1">
    <property type="entry name" value="DNA UTILIZATION PROTEIN YHGH"/>
    <property type="match status" value="1"/>
</dbReference>
<dbReference type="PANTHER" id="PTHR47505">
    <property type="entry name" value="DNA UTILIZATION PROTEIN YHGH"/>
    <property type="match status" value="1"/>
</dbReference>
<sequence length="246" mass="27627">MLNYGRDLWETIKKNSSDLFFQKTKECVLCGQGKGPVCISCMDNDLRPQAPRCKQCGRFIQEENFLCQDCIQGGGPIYLAGITALGYYQGRWKEYIHQFKFYSQPYLLVPLEKAVINWAVRKLPPPDLLIPVPMSEKRISERGFNQAEVLASLLARALLIRQEDGLQRIRETTPQVSLGRQERLKNLKGAFQLRPNFNVAAKVIWLADDVTTTGTTFNECAKVLMEAGAEKVYGFCLAAGGAGPEE</sequence>
<name>F0T294_SYNGF</name>
<protein>
    <submittedName>
        <fullName evidence="2">Phosphoribosyltransferase</fullName>
    </submittedName>
</protein>
<reference evidence="3" key="2">
    <citation type="submission" date="2011-02" db="EMBL/GenBank/DDBJ databases">
        <title>The complete genome of Syntrophobotulus glycolicus DSM 8271.</title>
        <authorList>
            <person name="Lucas S."/>
            <person name="Copeland A."/>
            <person name="Lapidus A."/>
            <person name="Bruce D."/>
            <person name="Goodwin L."/>
            <person name="Pitluck S."/>
            <person name="Kyrpides N."/>
            <person name="Mavromatis K."/>
            <person name="Pagani I."/>
            <person name="Ivanova N."/>
            <person name="Mikhailova N."/>
            <person name="Chertkov O."/>
            <person name="Held B."/>
            <person name="Detter J.C."/>
            <person name="Tapia R."/>
            <person name="Han C."/>
            <person name="Land M."/>
            <person name="Hauser L."/>
            <person name="Markowitz V."/>
            <person name="Cheng J.-F."/>
            <person name="Hugenholtz P."/>
            <person name="Woyke T."/>
            <person name="Wu D."/>
            <person name="Spring S."/>
            <person name="Schroeder M."/>
            <person name="Brambilla E."/>
            <person name="Klenk H.-P."/>
            <person name="Eisen J.A."/>
        </authorList>
    </citation>
    <scope>NUCLEOTIDE SEQUENCE [LARGE SCALE GENOMIC DNA]</scope>
    <source>
        <strain evidence="3">DSM 8271 / FlGlyR</strain>
    </source>
</reference>
<dbReference type="OrthoDB" id="9779910at2"/>
<proteinExistence type="inferred from homology"/>
<dbReference type="SUPFAM" id="SSF53271">
    <property type="entry name" value="PRTase-like"/>
    <property type="match status" value="1"/>
</dbReference>
<organism evidence="2 3">
    <name type="scientific">Syntrophobotulus glycolicus (strain DSM 8271 / FlGlyR)</name>
    <dbReference type="NCBI Taxonomy" id="645991"/>
    <lineage>
        <taxon>Bacteria</taxon>
        <taxon>Bacillati</taxon>
        <taxon>Bacillota</taxon>
        <taxon>Clostridia</taxon>
        <taxon>Eubacteriales</taxon>
        <taxon>Desulfitobacteriaceae</taxon>
        <taxon>Syntrophobotulus</taxon>
    </lineage>
</organism>
<gene>
    <name evidence="2" type="ordered locus">Sgly_3259</name>
</gene>
<reference evidence="2 3" key="1">
    <citation type="journal article" date="2011" name="Stand. Genomic Sci.">
        <title>Complete genome sequence of Syntrophobotulus glycolicus type strain (FlGlyR).</title>
        <authorList>
            <person name="Han C."/>
            <person name="Mwirichia R."/>
            <person name="Chertkov O."/>
            <person name="Held B."/>
            <person name="Lapidus A."/>
            <person name="Nolan M."/>
            <person name="Lucas S."/>
            <person name="Hammon N."/>
            <person name="Deshpande S."/>
            <person name="Cheng J.F."/>
            <person name="Tapia R."/>
            <person name="Goodwin L."/>
            <person name="Pitluck S."/>
            <person name="Huntemann M."/>
            <person name="Liolios K."/>
            <person name="Ivanova N."/>
            <person name="Pagani I."/>
            <person name="Mavromatis K."/>
            <person name="Ovchinikova G."/>
            <person name="Pati A."/>
            <person name="Chen A."/>
            <person name="Palaniappan K."/>
            <person name="Land M."/>
            <person name="Hauser L."/>
            <person name="Brambilla E.M."/>
            <person name="Rohde M."/>
            <person name="Spring S."/>
            <person name="Sikorski J."/>
            <person name="Goker M."/>
            <person name="Woyke T."/>
            <person name="Bristow J."/>
            <person name="Eisen J.A."/>
            <person name="Markowitz V."/>
            <person name="Hugenholtz P."/>
            <person name="Kyrpides N.C."/>
            <person name="Klenk H.P."/>
            <person name="Detter J.C."/>
        </authorList>
    </citation>
    <scope>NUCLEOTIDE SEQUENCE [LARGE SCALE GENOMIC DNA]</scope>
    <source>
        <strain evidence="3">DSM 8271 / FlGlyR</strain>
    </source>
</reference>
<dbReference type="AlphaFoldDB" id="F0T294"/>
<dbReference type="CDD" id="cd06223">
    <property type="entry name" value="PRTases_typeI"/>
    <property type="match status" value="1"/>
</dbReference>
<dbReference type="Gene3D" id="3.40.50.2020">
    <property type="match status" value="1"/>
</dbReference>
<keyword evidence="2" id="KW-0808">Transferase</keyword>
<evidence type="ECO:0000256" key="1">
    <source>
        <dbReference type="ARBA" id="ARBA00008007"/>
    </source>
</evidence>
<keyword evidence="3" id="KW-1185">Reference proteome</keyword>
<comment type="similarity">
    <text evidence="1">Belongs to the ComF/GntX family.</text>
</comment>
<dbReference type="eggNOG" id="COG1040">
    <property type="taxonomic scope" value="Bacteria"/>
</dbReference>